<dbReference type="Proteomes" id="UP000029981">
    <property type="component" value="Chromosome 7"/>
</dbReference>
<dbReference type="Gramene" id="KGN43683">
    <property type="protein sequence ID" value="KGN43683"/>
    <property type="gene ID" value="Csa_7G058570"/>
</dbReference>
<proteinExistence type="predicted"/>
<dbReference type="AlphaFoldDB" id="A0A0A0K2H1"/>
<sequence length="118" mass="14016">MVDFDEFSRILHNRVSFPFQRSPNEVPFIEIRVGRPQNFGYSVDILLLWEATDIISENHRFVPHFVADMHHCTFPIGSQCVKFDTAEASSYLSISYEMIVKNEKVYFLFKYTKMIFYM</sequence>
<reference evidence="1 2" key="2">
    <citation type="journal article" date="2009" name="PLoS ONE">
        <title>An integrated genetic and cytogenetic map of the cucumber genome.</title>
        <authorList>
            <person name="Ren Y."/>
            <person name="Zhang Z."/>
            <person name="Liu J."/>
            <person name="Staub J.E."/>
            <person name="Han Y."/>
            <person name="Cheng Z."/>
            <person name="Li X."/>
            <person name="Lu J."/>
            <person name="Miao H."/>
            <person name="Kang H."/>
            <person name="Xie B."/>
            <person name="Gu X."/>
            <person name="Wang X."/>
            <person name="Du Y."/>
            <person name="Jin W."/>
            <person name="Huang S."/>
        </authorList>
    </citation>
    <scope>NUCLEOTIDE SEQUENCE [LARGE SCALE GENOMIC DNA]</scope>
    <source>
        <strain evidence="2">cv. 9930</strain>
    </source>
</reference>
<evidence type="ECO:0000313" key="2">
    <source>
        <dbReference type="Proteomes" id="UP000029981"/>
    </source>
</evidence>
<protein>
    <submittedName>
        <fullName evidence="1">Uncharacterized protein</fullName>
    </submittedName>
</protein>
<reference evidence="1 2" key="3">
    <citation type="journal article" date="2010" name="BMC Genomics">
        <title>Transcriptome sequencing and comparative analysis of cucumber flowers with different sex types.</title>
        <authorList>
            <person name="Guo S."/>
            <person name="Zheng Y."/>
            <person name="Joung J.G."/>
            <person name="Liu S."/>
            <person name="Zhang Z."/>
            <person name="Crasta O.R."/>
            <person name="Sobral B.W."/>
            <person name="Xu Y."/>
            <person name="Huang S."/>
            <person name="Fei Z."/>
        </authorList>
    </citation>
    <scope>NUCLEOTIDE SEQUENCE [LARGE SCALE GENOMIC DNA]</scope>
    <source>
        <strain evidence="2">cv. 9930</strain>
    </source>
</reference>
<evidence type="ECO:0000313" key="1">
    <source>
        <dbReference type="EMBL" id="KGN43683.1"/>
    </source>
</evidence>
<dbReference type="EMBL" id="CM002928">
    <property type="protein sequence ID" value="KGN43683.1"/>
    <property type="molecule type" value="Genomic_DNA"/>
</dbReference>
<gene>
    <name evidence="1" type="ORF">Csa_7G058570</name>
</gene>
<accession>A0A0A0K2H1</accession>
<keyword evidence="2" id="KW-1185">Reference proteome</keyword>
<organism evidence="1 2">
    <name type="scientific">Cucumis sativus</name>
    <name type="common">Cucumber</name>
    <dbReference type="NCBI Taxonomy" id="3659"/>
    <lineage>
        <taxon>Eukaryota</taxon>
        <taxon>Viridiplantae</taxon>
        <taxon>Streptophyta</taxon>
        <taxon>Embryophyta</taxon>
        <taxon>Tracheophyta</taxon>
        <taxon>Spermatophyta</taxon>
        <taxon>Magnoliopsida</taxon>
        <taxon>eudicotyledons</taxon>
        <taxon>Gunneridae</taxon>
        <taxon>Pentapetalae</taxon>
        <taxon>rosids</taxon>
        <taxon>fabids</taxon>
        <taxon>Cucurbitales</taxon>
        <taxon>Cucurbitaceae</taxon>
        <taxon>Benincaseae</taxon>
        <taxon>Cucumis</taxon>
    </lineage>
</organism>
<reference evidence="1 2" key="1">
    <citation type="journal article" date="2009" name="Nat. Genet.">
        <title>The genome of the cucumber, Cucumis sativus L.</title>
        <authorList>
            <person name="Huang S."/>
            <person name="Li R."/>
            <person name="Zhang Z."/>
            <person name="Li L."/>
            <person name="Gu X."/>
            <person name="Fan W."/>
            <person name="Lucas W.J."/>
            <person name="Wang X."/>
            <person name="Xie B."/>
            <person name="Ni P."/>
            <person name="Ren Y."/>
            <person name="Zhu H."/>
            <person name="Li J."/>
            <person name="Lin K."/>
            <person name="Jin W."/>
            <person name="Fei Z."/>
            <person name="Li G."/>
            <person name="Staub J."/>
            <person name="Kilian A."/>
            <person name="van der Vossen E.A."/>
            <person name="Wu Y."/>
            <person name="Guo J."/>
            <person name="He J."/>
            <person name="Jia Z."/>
            <person name="Ren Y."/>
            <person name="Tian G."/>
            <person name="Lu Y."/>
            <person name="Ruan J."/>
            <person name="Qian W."/>
            <person name="Wang M."/>
            <person name="Huang Q."/>
            <person name="Li B."/>
            <person name="Xuan Z."/>
            <person name="Cao J."/>
            <person name="Asan"/>
            <person name="Wu Z."/>
            <person name="Zhang J."/>
            <person name="Cai Q."/>
            <person name="Bai Y."/>
            <person name="Zhao B."/>
            <person name="Han Y."/>
            <person name="Li Y."/>
            <person name="Li X."/>
            <person name="Wang S."/>
            <person name="Shi Q."/>
            <person name="Liu S."/>
            <person name="Cho W.K."/>
            <person name="Kim J.Y."/>
            <person name="Xu Y."/>
            <person name="Heller-Uszynska K."/>
            <person name="Miao H."/>
            <person name="Cheng Z."/>
            <person name="Zhang S."/>
            <person name="Wu J."/>
            <person name="Yang Y."/>
            <person name="Kang H."/>
            <person name="Li M."/>
            <person name="Liang H."/>
            <person name="Ren X."/>
            <person name="Shi Z."/>
            <person name="Wen M."/>
            <person name="Jian M."/>
            <person name="Yang H."/>
            <person name="Zhang G."/>
            <person name="Yang Z."/>
            <person name="Chen R."/>
            <person name="Liu S."/>
            <person name="Li J."/>
            <person name="Ma L."/>
            <person name="Liu H."/>
            <person name="Zhou Y."/>
            <person name="Zhao J."/>
            <person name="Fang X."/>
            <person name="Li G."/>
            <person name="Fang L."/>
            <person name="Li Y."/>
            <person name="Liu D."/>
            <person name="Zheng H."/>
            <person name="Zhang Y."/>
            <person name="Qin N."/>
            <person name="Li Z."/>
            <person name="Yang G."/>
            <person name="Yang S."/>
            <person name="Bolund L."/>
            <person name="Kristiansen K."/>
            <person name="Zheng H."/>
            <person name="Li S."/>
            <person name="Zhang X."/>
            <person name="Yang H."/>
            <person name="Wang J."/>
            <person name="Sun R."/>
            <person name="Zhang B."/>
            <person name="Jiang S."/>
            <person name="Wang J."/>
            <person name="Du Y."/>
            <person name="Li S."/>
        </authorList>
    </citation>
    <scope>NUCLEOTIDE SEQUENCE [LARGE SCALE GENOMIC DNA]</scope>
    <source>
        <strain evidence="2">cv. 9930</strain>
    </source>
</reference>
<name>A0A0A0K2H1_CUCSA</name>
<reference evidence="1 2" key="4">
    <citation type="journal article" date="2011" name="BMC Genomics">
        <title>RNA-Seq improves annotation of protein-coding genes in the cucumber genome.</title>
        <authorList>
            <person name="Li Z."/>
            <person name="Zhang Z."/>
            <person name="Yan P."/>
            <person name="Huang S."/>
            <person name="Fei Z."/>
            <person name="Lin K."/>
        </authorList>
    </citation>
    <scope>NUCLEOTIDE SEQUENCE [LARGE SCALE GENOMIC DNA]</scope>
    <source>
        <strain evidence="2">cv. 9930</strain>
    </source>
</reference>